<accession>A0ABR4MUZ3</accession>
<dbReference type="Proteomes" id="UP001527925">
    <property type="component" value="Unassembled WGS sequence"/>
</dbReference>
<reference evidence="1 2" key="1">
    <citation type="submission" date="2023-09" db="EMBL/GenBank/DDBJ databases">
        <title>Pangenome analysis of Batrachochytrium dendrobatidis and related Chytrids.</title>
        <authorList>
            <person name="Yacoub M.N."/>
            <person name="Stajich J.E."/>
            <person name="James T.Y."/>
        </authorList>
    </citation>
    <scope>NUCLEOTIDE SEQUENCE [LARGE SCALE GENOMIC DNA]</scope>
    <source>
        <strain evidence="1 2">JEL0888</strain>
    </source>
</reference>
<comment type="caution">
    <text evidence="1">The sequence shown here is derived from an EMBL/GenBank/DDBJ whole genome shotgun (WGS) entry which is preliminary data.</text>
</comment>
<evidence type="ECO:0000313" key="2">
    <source>
        <dbReference type="Proteomes" id="UP001527925"/>
    </source>
</evidence>
<sequence length="73" mass="8218">MISDKHWDPLVLRELPEMVEKVEFIEMLVEKTRIVATEAVEQGRENAKRVAPLEDHLHAQAVDSKAAQAAALD</sequence>
<name>A0ABR4MUZ3_9FUNG</name>
<dbReference type="EMBL" id="JADGIZ020000190">
    <property type="protein sequence ID" value="KAL2911083.1"/>
    <property type="molecule type" value="Genomic_DNA"/>
</dbReference>
<evidence type="ECO:0000313" key="1">
    <source>
        <dbReference type="EMBL" id="KAL2911083.1"/>
    </source>
</evidence>
<proteinExistence type="predicted"/>
<keyword evidence="2" id="KW-1185">Reference proteome</keyword>
<protein>
    <submittedName>
        <fullName evidence="1">Uncharacterized protein</fullName>
    </submittedName>
</protein>
<gene>
    <name evidence="1" type="ORF">HK105_209463</name>
</gene>
<organism evidence="1 2">
    <name type="scientific">Polyrhizophydium stewartii</name>
    <dbReference type="NCBI Taxonomy" id="2732419"/>
    <lineage>
        <taxon>Eukaryota</taxon>
        <taxon>Fungi</taxon>
        <taxon>Fungi incertae sedis</taxon>
        <taxon>Chytridiomycota</taxon>
        <taxon>Chytridiomycota incertae sedis</taxon>
        <taxon>Chytridiomycetes</taxon>
        <taxon>Rhizophydiales</taxon>
        <taxon>Rhizophydiales incertae sedis</taxon>
        <taxon>Polyrhizophydium</taxon>
    </lineage>
</organism>